<evidence type="ECO:0000256" key="1">
    <source>
        <dbReference type="ARBA" id="ARBA00000085"/>
    </source>
</evidence>
<dbReference type="EC" id="2.7.13.3" evidence="2"/>
<dbReference type="EMBL" id="VZZJ01000003">
    <property type="protein sequence ID" value="KAB1075148.1"/>
    <property type="molecule type" value="Genomic_DNA"/>
</dbReference>
<dbReference type="InterPro" id="IPR001387">
    <property type="entry name" value="Cro/C1-type_HTH"/>
</dbReference>
<evidence type="ECO:0000313" key="8">
    <source>
        <dbReference type="EMBL" id="KAB1075148.1"/>
    </source>
</evidence>
<dbReference type="InterPro" id="IPR013655">
    <property type="entry name" value="PAS_fold_3"/>
</dbReference>
<dbReference type="Proteomes" id="UP000441523">
    <property type="component" value="Unassembled WGS sequence"/>
</dbReference>
<dbReference type="SUPFAM" id="SSF55785">
    <property type="entry name" value="PYP-like sensor domain (PAS domain)"/>
    <property type="match status" value="1"/>
</dbReference>
<evidence type="ECO:0000256" key="2">
    <source>
        <dbReference type="ARBA" id="ARBA00012438"/>
    </source>
</evidence>
<keyword evidence="9" id="KW-1185">Reference proteome</keyword>
<dbReference type="Pfam" id="PF08447">
    <property type="entry name" value="PAS_3"/>
    <property type="match status" value="1"/>
</dbReference>
<dbReference type="InterPro" id="IPR035965">
    <property type="entry name" value="PAS-like_dom_sf"/>
</dbReference>
<evidence type="ECO:0000259" key="6">
    <source>
        <dbReference type="PROSITE" id="PS50113"/>
    </source>
</evidence>
<dbReference type="PROSITE" id="PS50113">
    <property type="entry name" value="PAC"/>
    <property type="match status" value="1"/>
</dbReference>
<keyword evidence="3" id="KW-0597">Phosphoprotein</keyword>
<name>A0A6N6MTD6_9HYPH</name>
<evidence type="ECO:0000313" key="9">
    <source>
        <dbReference type="Proteomes" id="UP000441523"/>
    </source>
</evidence>
<organism evidence="8 9">
    <name type="scientific">Methylobacterium planeticum</name>
    <dbReference type="NCBI Taxonomy" id="2615211"/>
    <lineage>
        <taxon>Bacteria</taxon>
        <taxon>Pseudomonadati</taxon>
        <taxon>Pseudomonadota</taxon>
        <taxon>Alphaproteobacteria</taxon>
        <taxon>Hyphomicrobiales</taxon>
        <taxon>Methylobacteriaceae</taxon>
        <taxon>Methylobacterium</taxon>
    </lineage>
</organism>
<evidence type="ECO:0000256" key="5">
    <source>
        <dbReference type="ARBA" id="ARBA00022777"/>
    </source>
</evidence>
<dbReference type="Gene3D" id="3.30.450.20">
    <property type="entry name" value="PAS domain"/>
    <property type="match status" value="1"/>
</dbReference>
<dbReference type="SUPFAM" id="SSF47413">
    <property type="entry name" value="lambda repressor-like DNA-binding domains"/>
    <property type="match status" value="1"/>
</dbReference>
<dbReference type="AlphaFoldDB" id="A0A6N6MTD6"/>
<evidence type="ECO:0000256" key="4">
    <source>
        <dbReference type="ARBA" id="ARBA00022679"/>
    </source>
</evidence>
<dbReference type="RefSeq" id="WP_150962020.1">
    <property type="nucleotide sequence ID" value="NZ_VZZJ01000003.1"/>
</dbReference>
<accession>A0A6N6MTD6</accession>
<sequence length="341" mass="37772">MTLLLTPSALPYSSRALLRLIEGAGLTGNWGWNFATNEHVWSPGLFRLLGLEPGMVPPSYDLFLHLVHPEDRASLETGAQMRDGLARNATVRVIRPDGTMRLLSIQTEIYVAPDGRPQAAAGTVLDITDREALARAQAAERRRAWALFQRTRSFTHTYSHPALEFSREFMDLTGQSREAFLEDSQRAIASEERSFWREFGAEHFPSARIFHATPLLILADGQKGRFRFIVLPILRPDGGIEGWTHFVTPVGRQGLQPTGDVRRRLEEQVRGHHVRAARALLGWSMHDLAAASGLSFSTIRRLEDDVEAIAARSRHAAVAALRTAGICFSLLDGAAIAVARA</sequence>
<evidence type="ECO:0000259" key="7">
    <source>
        <dbReference type="PROSITE" id="PS50943"/>
    </source>
</evidence>
<gene>
    <name evidence="8" type="ORF">F6X51_04475</name>
</gene>
<dbReference type="GO" id="GO:0003677">
    <property type="term" value="F:DNA binding"/>
    <property type="evidence" value="ECO:0007669"/>
    <property type="project" value="InterPro"/>
</dbReference>
<dbReference type="Gene3D" id="1.10.260.40">
    <property type="entry name" value="lambda repressor-like DNA-binding domains"/>
    <property type="match status" value="1"/>
</dbReference>
<dbReference type="PROSITE" id="PS50943">
    <property type="entry name" value="HTH_CROC1"/>
    <property type="match status" value="1"/>
</dbReference>
<comment type="catalytic activity">
    <reaction evidence="1">
        <text>ATP + protein L-histidine = ADP + protein N-phospho-L-histidine.</text>
        <dbReference type="EC" id="2.7.13.3"/>
    </reaction>
</comment>
<dbReference type="InterPro" id="IPR010982">
    <property type="entry name" value="Lambda_DNA-bd_dom_sf"/>
</dbReference>
<dbReference type="CDD" id="cd00093">
    <property type="entry name" value="HTH_XRE"/>
    <property type="match status" value="1"/>
</dbReference>
<feature type="domain" description="PAC" evidence="6">
    <location>
        <begin position="87"/>
        <end position="139"/>
    </location>
</feature>
<feature type="domain" description="HTH cro/C1-type" evidence="7">
    <location>
        <begin position="274"/>
        <end position="303"/>
    </location>
</feature>
<dbReference type="PANTHER" id="PTHR43304:SF1">
    <property type="entry name" value="PAC DOMAIN-CONTAINING PROTEIN"/>
    <property type="match status" value="1"/>
</dbReference>
<protein>
    <recommendedName>
        <fullName evidence="2">histidine kinase</fullName>
        <ecNumber evidence="2">2.7.13.3</ecNumber>
    </recommendedName>
</protein>
<dbReference type="Pfam" id="PF01381">
    <property type="entry name" value="HTH_3"/>
    <property type="match status" value="1"/>
</dbReference>
<reference evidence="8 9" key="1">
    <citation type="submission" date="2019-09" db="EMBL/GenBank/DDBJ databases">
        <title>YIM 132548 draft genome.</title>
        <authorList>
            <person name="Jiang L."/>
        </authorList>
    </citation>
    <scope>NUCLEOTIDE SEQUENCE [LARGE SCALE GENOMIC DNA]</scope>
    <source>
        <strain evidence="8 9">YIM 132548</strain>
    </source>
</reference>
<comment type="caution">
    <text evidence="8">The sequence shown here is derived from an EMBL/GenBank/DDBJ whole genome shotgun (WGS) entry which is preliminary data.</text>
</comment>
<dbReference type="InterPro" id="IPR000700">
    <property type="entry name" value="PAS-assoc_C"/>
</dbReference>
<keyword evidence="4" id="KW-0808">Transferase</keyword>
<evidence type="ECO:0000256" key="3">
    <source>
        <dbReference type="ARBA" id="ARBA00022553"/>
    </source>
</evidence>
<dbReference type="PANTHER" id="PTHR43304">
    <property type="entry name" value="PHYTOCHROME-LIKE PROTEIN CPH1"/>
    <property type="match status" value="1"/>
</dbReference>
<proteinExistence type="predicted"/>
<dbReference type="InterPro" id="IPR052162">
    <property type="entry name" value="Sensor_kinase/Photoreceptor"/>
</dbReference>
<keyword evidence="5" id="KW-0418">Kinase</keyword>
<dbReference type="Gene3D" id="2.10.70.100">
    <property type="match status" value="1"/>
</dbReference>
<dbReference type="GO" id="GO:0004673">
    <property type="term" value="F:protein histidine kinase activity"/>
    <property type="evidence" value="ECO:0007669"/>
    <property type="project" value="UniProtKB-EC"/>
</dbReference>